<protein>
    <submittedName>
        <fullName evidence="2">GG20421</fullName>
    </submittedName>
</protein>
<organism evidence="2 3">
    <name type="scientific">Drosophila erecta</name>
    <name type="common">Fruit fly</name>
    <dbReference type="NCBI Taxonomy" id="7220"/>
    <lineage>
        <taxon>Eukaryota</taxon>
        <taxon>Metazoa</taxon>
        <taxon>Ecdysozoa</taxon>
        <taxon>Arthropoda</taxon>
        <taxon>Hexapoda</taxon>
        <taxon>Insecta</taxon>
        <taxon>Pterygota</taxon>
        <taxon>Neoptera</taxon>
        <taxon>Endopterygota</taxon>
        <taxon>Diptera</taxon>
        <taxon>Brachycera</taxon>
        <taxon>Muscomorpha</taxon>
        <taxon>Ephydroidea</taxon>
        <taxon>Drosophilidae</taxon>
        <taxon>Drosophila</taxon>
        <taxon>Sophophora</taxon>
    </lineage>
</organism>
<gene>
    <name evidence="2" type="primary">Dere\GG20421</name>
    <name evidence="2" type="ORF">Dere_GG20421</name>
</gene>
<dbReference type="HOGENOM" id="CLU_2673666_0_0_1"/>
<sequence length="75" mass="8073">MPKEPPPGRSHLGSDRSGVPRGSSSLLAFPILIPIAFPTPSPNSWFPSHPIPPDPDPDPATIIRLSSARKISAWR</sequence>
<keyword evidence="3" id="KW-1185">Reference proteome</keyword>
<dbReference type="EMBL" id="CH954181">
    <property type="protein sequence ID" value="EDV49040.1"/>
    <property type="molecule type" value="Genomic_DNA"/>
</dbReference>
<name>B3P3T4_DROER</name>
<reference evidence="2 3" key="2">
    <citation type="journal article" date="2008" name="Bioinformatics">
        <title>Assembly reconciliation.</title>
        <authorList>
            <person name="Zimin A.V."/>
            <person name="Smith D.R."/>
            <person name="Sutton G."/>
            <person name="Yorke J.A."/>
        </authorList>
    </citation>
    <scope>NUCLEOTIDE SEQUENCE [LARGE SCALE GENOMIC DNA]</scope>
    <source>
        <strain evidence="2 3">TSC#14021-0224.01</strain>
    </source>
</reference>
<dbReference type="AlphaFoldDB" id="B3P3T4"/>
<reference evidence="2 3" key="1">
    <citation type="journal article" date="2007" name="Nature">
        <title>Evolution of genes and genomes on the Drosophila phylogeny.</title>
        <authorList>
            <consortium name="Drosophila 12 Genomes Consortium"/>
            <person name="Clark A.G."/>
            <person name="Eisen M.B."/>
            <person name="Smith D.R."/>
            <person name="Bergman C.M."/>
            <person name="Oliver B."/>
            <person name="Markow T.A."/>
            <person name="Kaufman T.C."/>
            <person name="Kellis M."/>
            <person name="Gelbart W."/>
            <person name="Iyer V.N."/>
            <person name="Pollard D.A."/>
            <person name="Sackton T.B."/>
            <person name="Larracuente A.M."/>
            <person name="Singh N.D."/>
            <person name="Abad J.P."/>
            <person name="Abt D.N."/>
            <person name="Adryan B."/>
            <person name="Aguade M."/>
            <person name="Akashi H."/>
            <person name="Anderson W.W."/>
            <person name="Aquadro C.F."/>
            <person name="Ardell D.H."/>
            <person name="Arguello R."/>
            <person name="Artieri C.G."/>
            <person name="Barbash D.A."/>
            <person name="Barker D."/>
            <person name="Barsanti P."/>
            <person name="Batterham P."/>
            <person name="Batzoglou S."/>
            <person name="Begun D."/>
            <person name="Bhutkar A."/>
            <person name="Blanco E."/>
            <person name="Bosak S.A."/>
            <person name="Bradley R.K."/>
            <person name="Brand A.D."/>
            <person name="Brent M.R."/>
            <person name="Brooks A.N."/>
            <person name="Brown R.H."/>
            <person name="Butlin R.K."/>
            <person name="Caggese C."/>
            <person name="Calvi B.R."/>
            <person name="Bernardo de Carvalho A."/>
            <person name="Caspi A."/>
            <person name="Castrezana S."/>
            <person name="Celniker S.E."/>
            <person name="Chang J.L."/>
            <person name="Chapple C."/>
            <person name="Chatterji S."/>
            <person name="Chinwalla A."/>
            <person name="Civetta A."/>
            <person name="Clifton S.W."/>
            <person name="Comeron J.M."/>
            <person name="Costello J.C."/>
            <person name="Coyne J.A."/>
            <person name="Daub J."/>
            <person name="David R.G."/>
            <person name="Delcher A.L."/>
            <person name="Delehaunty K."/>
            <person name="Do C.B."/>
            <person name="Ebling H."/>
            <person name="Edwards K."/>
            <person name="Eickbush T."/>
            <person name="Evans J.D."/>
            <person name="Filipski A."/>
            <person name="Findeiss S."/>
            <person name="Freyhult E."/>
            <person name="Fulton L."/>
            <person name="Fulton R."/>
            <person name="Garcia A.C."/>
            <person name="Gardiner A."/>
            <person name="Garfield D.A."/>
            <person name="Garvin B.E."/>
            <person name="Gibson G."/>
            <person name="Gilbert D."/>
            <person name="Gnerre S."/>
            <person name="Godfrey J."/>
            <person name="Good R."/>
            <person name="Gotea V."/>
            <person name="Gravely B."/>
            <person name="Greenberg A.J."/>
            <person name="Griffiths-Jones S."/>
            <person name="Gross S."/>
            <person name="Guigo R."/>
            <person name="Gustafson E.A."/>
            <person name="Haerty W."/>
            <person name="Hahn M.W."/>
            <person name="Halligan D.L."/>
            <person name="Halpern A.L."/>
            <person name="Halter G.M."/>
            <person name="Han M.V."/>
            <person name="Heger A."/>
            <person name="Hillier L."/>
            <person name="Hinrichs A.S."/>
            <person name="Holmes I."/>
            <person name="Hoskins R.A."/>
            <person name="Hubisz M.J."/>
            <person name="Hultmark D."/>
            <person name="Huntley M.A."/>
            <person name="Jaffe D.B."/>
            <person name="Jagadeeshan S."/>
            <person name="Jeck W.R."/>
            <person name="Johnson J."/>
            <person name="Jones C.D."/>
            <person name="Jordan W.C."/>
            <person name="Karpen G.H."/>
            <person name="Kataoka E."/>
            <person name="Keightley P.D."/>
            <person name="Kheradpour P."/>
            <person name="Kirkness E.F."/>
            <person name="Koerich L.B."/>
            <person name="Kristiansen K."/>
            <person name="Kudrna D."/>
            <person name="Kulathinal R.J."/>
            <person name="Kumar S."/>
            <person name="Kwok R."/>
            <person name="Lander E."/>
            <person name="Langley C.H."/>
            <person name="Lapoint R."/>
            <person name="Lazzaro B.P."/>
            <person name="Lee S.J."/>
            <person name="Levesque L."/>
            <person name="Li R."/>
            <person name="Lin C.F."/>
            <person name="Lin M.F."/>
            <person name="Lindblad-Toh K."/>
            <person name="Llopart A."/>
            <person name="Long M."/>
            <person name="Low L."/>
            <person name="Lozovsky E."/>
            <person name="Lu J."/>
            <person name="Luo M."/>
            <person name="Machado C.A."/>
            <person name="Makalowski W."/>
            <person name="Marzo M."/>
            <person name="Matsuda M."/>
            <person name="Matzkin L."/>
            <person name="McAllister B."/>
            <person name="McBride C.S."/>
            <person name="McKernan B."/>
            <person name="McKernan K."/>
            <person name="Mendez-Lago M."/>
            <person name="Minx P."/>
            <person name="Mollenhauer M.U."/>
            <person name="Montooth K."/>
            <person name="Mount S.M."/>
            <person name="Mu X."/>
            <person name="Myers E."/>
            <person name="Negre B."/>
            <person name="Newfeld S."/>
            <person name="Nielsen R."/>
            <person name="Noor M.A."/>
            <person name="O'Grady P."/>
            <person name="Pachter L."/>
            <person name="Papaceit M."/>
            <person name="Parisi M.J."/>
            <person name="Parisi M."/>
            <person name="Parts L."/>
            <person name="Pedersen J.S."/>
            <person name="Pesole G."/>
            <person name="Phillippy A.M."/>
            <person name="Ponting C.P."/>
            <person name="Pop M."/>
            <person name="Porcelli D."/>
            <person name="Powell J.R."/>
            <person name="Prohaska S."/>
            <person name="Pruitt K."/>
            <person name="Puig M."/>
            <person name="Quesneville H."/>
            <person name="Ram K.R."/>
            <person name="Rand D."/>
            <person name="Rasmussen M.D."/>
            <person name="Reed L.K."/>
            <person name="Reenan R."/>
            <person name="Reily A."/>
            <person name="Remington K.A."/>
            <person name="Rieger T.T."/>
            <person name="Ritchie M.G."/>
            <person name="Robin C."/>
            <person name="Rogers Y.H."/>
            <person name="Rohde C."/>
            <person name="Rozas J."/>
            <person name="Rubenfield M.J."/>
            <person name="Ruiz A."/>
            <person name="Russo S."/>
            <person name="Salzberg S.L."/>
            <person name="Sanchez-Gracia A."/>
            <person name="Saranga D.J."/>
            <person name="Sato H."/>
            <person name="Schaeffer S.W."/>
            <person name="Schatz M.C."/>
            <person name="Schlenke T."/>
            <person name="Schwartz R."/>
            <person name="Segarra C."/>
            <person name="Singh R.S."/>
            <person name="Sirot L."/>
            <person name="Sirota M."/>
            <person name="Sisneros N.B."/>
            <person name="Smith C.D."/>
            <person name="Smith T.F."/>
            <person name="Spieth J."/>
            <person name="Stage D.E."/>
            <person name="Stark A."/>
            <person name="Stephan W."/>
            <person name="Strausberg R.L."/>
            <person name="Strempel S."/>
            <person name="Sturgill D."/>
            <person name="Sutton G."/>
            <person name="Sutton G.G."/>
            <person name="Tao W."/>
            <person name="Teichmann S."/>
            <person name="Tobari Y.N."/>
            <person name="Tomimura Y."/>
            <person name="Tsolas J.M."/>
            <person name="Valente V.L."/>
            <person name="Venter E."/>
            <person name="Venter J.C."/>
            <person name="Vicario S."/>
            <person name="Vieira F.G."/>
            <person name="Vilella A.J."/>
            <person name="Villasante A."/>
            <person name="Walenz B."/>
            <person name="Wang J."/>
            <person name="Wasserman M."/>
            <person name="Watts T."/>
            <person name="Wilson D."/>
            <person name="Wilson R.K."/>
            <person name="Wing R.A."/>
            <person name="Wolfner M.F."/>
            <person name="Wong A."/>
            <person name="Wong G.K."/>
            <person name="Wu C.I."/>
            <person name="Wu G."/>
            <person name="Yamamoto D."/>
            <person name="Yang H.P."/>
            <person name="Yang S.P."/>
            <person name="Yorke J.A."/>
            <person name="Yoshida K."/>
            <person name="Zdobnov E."/>
            <person name="Zhang P."/>
            <person name="Zhang Y."/>
            <person name="Zimin A.V."/>
            <person name="Baldwin J."/>
            <person name="Abdouelleil A."/>
            <person name="Abdulkadir J."/>
            <person name="Abebe A."/>
            <person name="Abera B."/>
            <person name="Abreu J."/>
            <person name="Acer S.C."/>
            <person name="Aftuck L."/>
            <person name="Alexander A."/>
            <person name="An P."/>
            <person name="Anderson E."/>
            <person name="Anderson S."/>
            <person name="Arachi H."/>
            <person name="Azer M."/>
            <person name="Bachantsang P."/>
            <person name="Barry A."/>
            <person name="Bayul T."/>
            <person name="Berlin A."/>
            <person name="Bessette D."/>
            <person name="Bloom T."/>
            <person name="Blye J."/>
            <person name="Boguslavskiy L."/>
            <person name="Bonnet C."/>
            <person name="Boukhgalter B."/>
            <person name="Bourzgui I."/>
            <person name="Brown A."/>
            <person name="Cahill P."/>
            <person name="Channer S."/>
            <person name="Cheshatsang Y."/>
            <person name="Chuda L."/>
            <person name="Citroen M."/>
            <person name="Collymore A."/>
            <person name="Cooke P."/>
            <person name="Costello M."/>
            <person name="D'Aco K."/>
            <person name="Daza R."/>
            <person name="De Haan G."/>
            <person name="DeGray S."/>
            <person name="DeMaso C."/>
            <person name="Dhargay N."/>
            <person name="Dooley K."/>
            <person name="Dooley E."/>
            <person name="Doricent M."/>
            <person name="Dorje P."/>
            <person name="Dorjee K."/>
            <person name="Dupes A."/>
            <person name="Elong R."/>
            <person name="Falk J."/>
            <person name="Farina A."/>
            <person name="Faro S."/>
            <person name="Ferguson D."/>
            <person name="Fisher S."/>
            <person name="Foley C.D."/>
            <person name="Franke A."/>
            <person name="Friedrich D."/>
            <person name="Gadbois L."/>
            <person name="Gearin G."/>
            <person name="Gearin C.R."/>
            <person name="Giannoukos G."/>
            <person name="Goode T."/>
            <person name="Graham J."/>
            <person name="Grandbois E."/>
            <person name="Grewal S."/>
            <person name="Gyaltsen K."/>
            <person name="Hafez N."/>
            <person name="Hagos B."/>
            <person name="Hall J."/>
            <person name="Henson C."/>
            <person name="Hollinger A."/>
            <person name="Honan T."/>
            <person name="Huard M.D."/>
            <person name="Hughes L."/>
            <person name="Hurhula B."/>
            <person name="Husby M.E."/>
            <person name="Kamat A."/>
            <person name="Kanga B."/>
            <person name="Kashin S."/>
            <person name="Khazanovich D."/>
            <person name="Kisner P."/>
            <person name="Lance K."/>
            <person name="Lara M."/>
            <person name="Lee W."/>
            <person name="Lennon N."/>
            <person name="Letendre F."/>
            <person name="LeVine R."/>
            <person name="Lipovsky A."/>
            <person name="Liu X."/>
            <person name="Liu J."/>
            <person name="Liu S."/>
            <person name="Lokyitsang T."/>
            <person name="Lokyitsang Y."/>
            <person name="Lubonja R."/>
            <person name="Lui A."/>
            <person name="MacDonald P."/>
            <person name="Magnisalis V."/>
            <person name="Maru K."/>
            <person name="Matthews C."/>
            <person name="McCusker W."/>
            <person name="McDonough S."/>
            <person name="Mehta T."/>
            <person name="Meldrim J."/>
            <person name="Meneus L."/>
            <person name="Mihai O."/>
            <person name="Mihalev A."/>
            <person name="Mihova T."/>
            <person name="Mittelman R."/>
            <person name="Mlenga V."/>
            <person name="Montmayeur A."/>
            <person name="Mulrain L."/>
            <person name="Navidi A."/>
            <person name="Naylor J."/>
            <person name="Negash T."/>
            <person name="Nguyen T."/>
            <person name="Nguyen N."/>
            <person name="Nicol R."/>
            <person name="Norbu C."/>
            <person name="Norbu N."/>
            <person name="Novod N."/>
            <person name="O'Neill B."/>
            <person name="Osman S."/>
            <person name="Markiewicz E."/>
            <person name="Oyono O.L."/>
            <person name="Patti C."/>
            <person name="Phunkhang P."/>
            <person name="Pierre F."/>
            <person name="Priest M."/>
            <person name="Raghuraman S."/>
            <person name="Rege F."/>
            <person name="Reyes R."/>
            <person name="Rise C."/>
            <person name="Rogov P."/>
            <person name="Ross K."/>
            <person name="Ryan E."/>
            <person name="Settipalli S."/>
            <person name="Shea T."/>
            <person name="Sherpa N."/>
            <person name="Shi L."/>
            <person name="Shih D."/>
            <person name="Sparrow T."/>
            <person name="Spaulding J."/>
            <person name="Stalker J."/>
            <person name="Stange-Thomann N."/>
            <person name="Stavropoulos S."/>
            <person name="Stone C."/>
            <person name="Strader C."/>
            <person name="Tesfaye S."/>
            <person name="Thomson T."/>
            <person name="Thoulutsang Y."/>
            <person name="Thoulutsang D."/>
            <person name="Topham K."/>
            <person name="Topping I."/>
            <person name="Tsamla T."/>
            <person name="Vassiliev H."/>
            <person name="Vo A."/>
            <person name="Wangchuk T."/>
            <person name="Wangdi T."/>
            <person name="Weiand M."/>
            <person name="Wilkinson J."/>
            <person name="Wilson A."/>
            <person name="Yadav S."/>
            <person name="Young G."/>
            <person name="Yu Q."/>
            <person name="Zembek L."/>
            <person name="Zhong D."/>
            <person name="Zimmer A."/>
            <person name="Zwirko Z."/>
            <person name="Jaffe D.B."/>
            <person name="Alvarez P."/>
            <person name="Brockman W."/>
            <person name="Butler J."/>
            <person name="Chin C."/>
            <person name="Gnerre S."/>
            <person name="Grabherr M."/>
            <person name="Kleber M."/>
            <person name="Mauceli E."/>
            <person name="MacCallum I."/>
        </authorList>
    </citation>
    <scope>NUCLEOTIDE SEQUENCE [LARGE SCALE GENOMIC DNA]</scope>
    <source>
        <strain evidence="2 3">TSC#14021-0224.01</strain>
    </source>
</reference>
<feature type="region of interest" description="Disordered" evidence="1">
    <location>
        <begin position="1"/>
        <end position="21"/>
    </location>
</feature>
<accession>B3P3T4</accession>
<proteinExistence type="predicted"/>
<evidence type="ECO:0000313" key="3">
    <source>
        <dbReference type="Proteomes" id="UP000008711"/>
    </source>
</evidence>
<dbReference type="Proteomes" id="UP000008711">
    <property type="component" value="Unassembled WGS sequence"/>
</dbReference>
<evidence type="ECO:0000256" key="1">
    <source>
        <dbReference type="SAM" id="MobiDB-lite"/>
    </source>
</evidence>
<evidence type="ECO:0000313" key="2">
    <source>
        <dbReference type="EMBL" id="EDV49040.1"/>
    </source>
</evidence>